<dbReference type="NCBIfam" id="TIGR01563">
    <property type="entry name" value="gp16_SPP1"/>
    <property type="match status" value="1"/>
</dbReference>
<evidence type="ECO:0000313" key="2">
    <source>
        <dbReference type="Proteomes" id="UP000448943"/>
    </source>
</evidence>
<gene>
    <name evidence="1" type="ORF">ERL59_17445</name>
</gene>
<dbReference type="Proteomes" id="UP000448943">
    <property type="component" value="Unassembled WGS sequence"/>
</dbReference>
<dbReference type="RefSeq" id="WP_160647551.1">
    <property type="nucleotide sequence ID" value="NZ_SIJB01000038.1"/>
</dbReference>
<reference evidence="1 2" key="1">
    <citation type="submission" date="2019-01" db="EMBL/GenBank/DDBJ databases">
        <title>Chengkuizengella sp. nov., isolated from deep-sea sediment of East Pacific Ocean.</title>
        <authorList>
            <person name="Yang J."/>
            <person name="Lai Q."/>
            <person name="Shao Z."/>
        </authorList>
    </citation>
    <scope>NUCLEOTIDE SEQUENCE [LARGE SCALE GENOMIC DNA]</scope>
    <source>
        <strain evidence="1 2">YPA3-1-1</strain>
    </source>
</reference>
<dbReference type="InterPro" id="IPR008767">
    <property type="entry name" value="Phage_SPP1_head-tail_adaptor"/>
</dbReference>
<dbReference type="AlphaFoldDB" id="A0A6N9Q7A5"/>
<accession>A0A6N9Q7A5</accession>
<dbReference type="OrthoDB" id="9808209at2"/>
<name>A0A6N9Q7A5_9BACL</name>
<protein>
    <submittedName>
        <fullName evidence="1">Head-tail adaptor protein</fullName>
    </submittedName>
</protein>
<dbReference type="EMBL" id="SIJB01000038">
    <property type="protein sequence ID" value="NBI30738.1"/>
    <property type="molecule type" value="Genomic_DNA"/>
</dbReference>
<sequence length="112" mass="13275">MNPGNFDKRITIQKFDENATNENGFPLPDNDPRKWIDVKMVWAMIKTMKGKEFFQAASIQAENTIRFVIRYTKEEINTKMRVKHKEHYYDIESVTNDDMKNKTLTIIAKEVM</sequence>
<dbReference type="InterPro" id="IPR038666">
    <property type="entry name" value="SSP1_head-tail_sf"/>
</dbReference>
<organism evidence="1 2">
    <name type="scientific">Chengkuizengella marina</name>
    <dbReference type="NCBI Taxonomy" id="2507566"/>
    <lineage>
        <taxon>Bacteria</taxon>
        <taxon>Bacillati</taxon>
        <taxon>Bacillota</taxon>
        <taxon>Bacilli</taxon>
        <taxon>Bacillales</taxon>
        <taxon>Paenibacillaceae</taxon>
        <taxon>Chengkuizengella</taxon>
    </lineage>
</organism>
<evidence type="ECO:0000313" key="1">
    <source>
        <dbReference type="EMBL" id="NBI30738.1"/>
    </source>
</evidence>
<dbReference type="Gene3D" id="2.40.10.270">
    <property type="entry name" value="Bacteriophage SPP1 head-tail adaptor protein"/>
    <property type="match status" value="1"/>
</dbReference>
<comment type="caution">
    <text evidence="1">The sequence shown here is derived from an EMBL/GenBank/DDBJ whole genome shotgun (WGS) entry which is preliminary data.</text>
</comment>
<dbReference type="Pfam" id="PF05521">
    <property type="entry name" value="Phage_HCP"/>
    <property type="match status" value="1"/>
</dbReference>
<keyword evidence="2" id="KW-1185">Reference proteome</keyword>
<proteinExistence type="predicted"/>